<evidence type="ECO:0000313" key="4">
    <source>
        <dbReference type="EMBL" id="MCI02600.1"/>
    </source>
</evidence>
<dbReference type="PANTHER" id="PTHR45722:SF2">
    <property type="entry name" value="LARGE RIBOSOMAL SUBUNIT PROTEIN UL29-RELATED"/>
    <property type="match status" value="1"/>
</dbReference>
<keyword evidence="3" id="KW-0687">Ribonucleoprotein</keyword>
<dbReference type="GO" id="GO:0022625">
    <property type="term" value="C:cytosolic large ribosomal subunit"/>
    <property type="evidence" value="ECO:0007669"/>
    <property type="project" value="InterPro"/>
</dbReference>
<dbReference type="Proteomes" id="UP000265520">
    <property type="component" value="Unassembled WGS sequence"/>
</dbReference>
<dbReference type="FunFam" id="1.10.287.310:FF:000002">
    <property type="entry name" value="60S ribosomal protein L35"/>
    <property type="match status" value="1"/>
</dbReference>
<evidence type="ECO:0000313" key="5">
    <source>
        <dbReference type="Proteomes" id="UP000265520"/>
    </source>
</evidence>
<dbReference type="SUPFAM" id="SSF46561">
    <property type="entry name" value="Ribosomal protein L29 (L29p)"/>
    <property type="match status" value="1"/>
</dbReference>
<dbReference type="PANTHER" id="PTHR45722">
    <property type="entry name" value="60S RIBOSOMAL PROTEIN L35"/>
    <property type="match status" value="1"/>
</dbReference>
<dbReference type="InterPro" id="IPR045059">
    <property type="entry name" value="Ribosomal_uL29_euk"/>
</dbReference>
<comment type="similarity">
    <text evidence="1">Belongs to the universal ribosomal protein uL29 family.</text>
</comment>
<evidence type="ECO:0000256" key="2">
    <source>
        <dbReference type="ARBA" id="ARBA00022980"/>
    </source>
</evidence>
<dbReference type="HAMAP" id="MF_00374">
    <property type="entry name" value="Ribosomal_uL29"/>
    <property type="match status" value="1"/>
</dbReference>
<dbReference type="GO" id="GO:0000463">
    <property type="term" value="P:maturation of LSU-rRNA from tricistronic rRNA transcript (SSU-rRNA, 5.8S rRNA, LSU-rRNA)"/>
    <property type="evidence" value="ECO:0007669"/>
    <property type="project" value="InterPro"/>
</dbReference>
<evidence type="ECO:0000256" key="1">
    <source>
        <dbReference type="ARBA" id="ARBA00009254"/>
    </source>
</evidence>
<dbReference type="GO" id="GO:0003735">
    <property type="term" value="F:structural constituent of ribosome"/>
    <property type="evidence" value="ECO:0007669"/>
    <property type="project" value="InterPro"/>
</dbReference>
<dbReference type="InterPro" id="IPR001854">
    <property type="entry name" value="Ribosomal_uL29"/>
</dbReference>
<dbReference type="Gene3D" id="1.10.287.310">
    <property type="match status" value="1"/>
</dbReference>
<dbReference type="GO" id="GO:0006412">
    <property type="term" value="P:translation"/>
    <property type="evidence" value="ECO:0007669"/>
    <property type="project" value="InterPro"/>
</dbReference>
<accession>A0A392NTP9</accession>
<keyword evidence="5" id="KW-1185">Reference proteome</keyword>
<sequence>MEELEAREVQLPDNENDLRQKTKADLLAQLKGLEAELALLRVVKVTGGAPKKLPKIKVVRFSIVQVLTVISQKQKTALREAYKEYFPLDLRPKKTEPFAEGSPSTIHH</sequence>
<evidence type="ECO:0000256" key="3">
    <source>
        <dbReference type="ARBA" id="ARBA00023274"/>
    </source>
</evidence>
<dbReference type="Pfam" id="PF00831">
    <property type="entry name" value="Ribosomal_L29"/>
    <property type="match status" value="1"/>
</dbReference>
<proteinExistence type="inferred from homology"/>
<reference evidence="4 5" key="1">
    <citation type="journal article" date="2018" name="Front. Plant Sci.">
        <title>Red Clover (Trifolium pratense) and Zigzag Clover (T. medium) - A Picture of Genomic Similarities and Differences.</title>
        <authorList>
            <person name="Dluhosova J."/>
            <person name="Istvanek J."/>
            <person name="Nedelnik J."/>
            <person name="Repkova J."/>
        </authorList>
    </citation>
    <scope>NUCLEOTIDE SEQUENCE [LARGE SCALE GENOMIC DNA]</scope>
    <source>
        <strain evidence="5">cv. 10/8</strain>
        <tissue evidence="4">Leaf</tissue>
    </source>
</reference>
<dbReference type="GO" id="GO:0003729">
    <property type="term" value="F:mRNA binding"/>
    <property type="evidence" value="ECO:0007669"/>
    <property type="project" value="TreeGrafter"/>
</dbReference>
<dbReference type="InterPro" id="IPR036049">
    <property type="entry name" value="Ribosomal_uL29_sf"/>
</dbReference>
<organism evidence="4 5">
    <name type="scientific">Trifolium medium</name>
    <dbReference type="NCBI Taxonomy" id="97028"/>
    <lineage>
        <taxon>Eukaryota</taxon>
        <taxon>Viridiplantae</taxon>
        <taxon>Streptophyta</taxon>
        <taxon>Embryophyta</taxon>
        <taxon>Tracheophyta</taxon>
        <taxon>Spermatophyta</taxon>
        <taxon>Magnoliopsida</taxon>
        <taxon>eudicotyledons</taxon>
        <taxon>Gunneridae</taxon>
        <taxon>Pentapetalae</taxon>
        <taxon>rosids</taxon>
        <taxon>fabids</taxon>
        <taxon>Fabales</taxon>
        <taxon>Fabaceae</taxon>
        <taxon>Papilionoideae</taxon>
        <taxon>50 kb inversion clade</taxon>
        <taxon>NPAAA clade</taxon>
        <taxon>Hologalegina</taxon>
        <taxon>IRL clade</taxon>
        <taxon>Trifolieae</taxon>
        <taxon>Trifolium</taxon>
    </lineage>
</organism>
<dbReference type="AlphaFoldDB" id="A0A392NTP9"/>
<keyword evidence="2 4" id="KW-0689">Ribosomal protein</keyword>
<name>A0A392NTP9_9FABA</name>
<comment type="caution">
    <text evidence="4">The sequence shown here is derived from an EMBL/GenBank/DDBJ whole genome shotgun (WGS) entry which is preliminary data.</text>
</comment>
<dbReference type="NCBIfam" id="TIGR00012">
    <property type="entry name" value="L29"/>
    <property type="match status" value="1"/>
</dbReference>
<protein>
    <submittedName>
        <fullName evidence="4">60S ribosomal protein L35-like</fullName>
    </submittedName>
</protein>
<dbReference type="EMBL" id="LXQA010049623">
    <property type="protein sequence ID" value="MCI02600.1"/>
    <property type="molecule type" value="Genomic_DNA"/>
</dbReference>